<dbReference type="PROSITE" id="PS00770">
    <property type="entry name" value="AA_TRANSFER_CLASS_4"/>
    <property type="match status" value="1"/>
</dbReference>
<sequence>MNIWLNGALQDAAAIKGTVGVSPLDHGLTTGDGVFETIKIVDGQPFAVTRHLDRLVASATGLGLPAPDLALVRDAIATVVKADPDIAFGRLRITYTGGVSPLSSDRGTDGPTLIVAAQAIEKPAPSSAIVTVPWVRNERSAVAGLKTTSYAENVRALAYAKERGGSEAIFANTVGDLCEGTGSNIFCVFGGELVTPTLASGALSGVTRNLVLAWFGGVERDVPLAKLAEADEIFLTSTTRDVQAIHRADGRDLAVPGEVTTAVAKVFAERSADDLDP</sequence>
<dbReference type="GO" id="GO:0016829">
    <property type="term" value="F:lyase activity"/>
    <property type="evidence" value="ECO:0007669"/>
    <property type="project" value="UniProtKB-KW"/>
</dbReference>
<proteinExistence type="inferred from homology"/>
<evidence type="ECO:0000313" key="6">
    <source>
        <dbReference type="EMBL" id="GAA0945738.1"/>
    </source>
</evidence>
<keyword evidence="7" id="KW-1185">Reference proteome</keyword>
<organism evidence="6 7">
    <name type="scientific">Kribbella koreensis</name>
    <dbReference type="NCBI Taxonomy" id="57909"/>
    <lineage>
        <taxon>Bacteria</taxon>
        <taxon>Bacillati</taxon>
        <taxon>Actinomycetota</taxon>
        <taxon>Actinomycetes</taxon>
        <taxon>Propionibacteriales</taxon>
        <taxon>Kribbellaceae</taxon>
        <taxon>Kribbella</taxon>
    </lineage>
</organism>
<dbReference type="Pfam" id="PF01063">
    <property type="entry name" value="Aminotran_4"/>
    <property type="match status" value="1"/>
</dbReference>
<dbReference type="PANTHER" id="PTHR42743:SF11">
    <property type="entry name" value="AMINODEOXYCHORISMATE LYASE"/>
    <property type="match status" value="1"/>
</dbReference>
<dbReference type="Gene3D" id="3.20.10.10">
    <property type="entry name" value="D-amino Acid Aminotransferase, subunit A, domain 2"/>
    <property type="match status" value="1"/>
</dbReference>
<dbReference type="InterPro" id="IPR043132">
    <property type="entry name" value="BCAT-like_C"/>
</dbReference>
<gene>
    <name evidence="6" type="ORF">GCM10009554_40850</name>
</gene>
<dbReference type="RefSeq" id="WP_343972184.1">
    <property type="nucleotide sequence ID" value="NZ_BAAAHK010000009.1"/>
</dbReference>
<comment type="similarity">
    <text evidence="2 4">Belongs to the class-IV pyridoxal-phosphate-dependent aminotransferase family.</text>
</comment>
<dbReference type="InterPro" id="IPR018300">
    <property type="entry name" value="Aminotrans_IV_CS"/>
</dbReference>
<dbReference type="EMBL" id="BAAAHK010000009">
    <property type="protein sequence ID" value="GAA0945738.1"/>
    <property type="molecule type" value="Genomic_DNA"/>
</dbReference>
<protein>
    <submittedName>
        <fullName evidence="6">Aminodeoxychorismate lyase</fullName>
    </submittedName>
</protein>
<comment type="caution">
    <text evidence="6">The sequence shown here is derived from an EMBL/GenBank/DDBJ whole genome shotgun (WGS) entry which is preliminary data.</text>
</comment>
<dbReference type="Proteomes" id="UP001500542">
    <property type="component" value="Unassembled WGS sequence"/>
</dbReference>
<comment type="cofactor">
    <cofactor evidence="1 5">
        <name>pyridoxal 5'-phosphate</name>
        <dbReference type="ChEBI" id="CHEBI:597326"/>
    </cofactor>
</comment>
<reference evidence="7" key="1">
    <citation type="journal article" date="2019" name="Int. J. Syst. Evol. Microbiol.">
        <title>The Global Catalogue of Microorganisms (GCM) 10K type strain sequencing project: providing services to taxonomists for standard genome sequencing and annotation.</title>
        <authorList>
            <consortium name="The Broad Institute Genomics Platform"/>
            <consortium name="The Broad Institute Genome Sequencing Center for Infectious Disease"/>
            <person name="Wu L."/>
            <person name="Ma J."/>
        </authorList>
    </citation>
    <scope>NUCLEOTIDE SEQUENCE [LARGE SCALE GENOMIC DNA]</scope>
    <source>
        <strain evidence="7">JCM 10977</strain>
    </source>
</reference>
<keyword evidence="3 5" id="KW-0663">Pyridoxal phosphate</keyword>
<keyword evidence="6" id="KW-0456">Lyase</keyword>
<dbReference type="PANTHER" id="PTHR42743">
    <property type="entry name" value="AMINO-ACID AMINOTRANSFERASE"/>
    <property type="match status" value="1"/>
</dbReference>
<evidence type="ECO:0000256" key="3">
    <source>
        <dbReference type="ARBA" id="ARBA00022898"/>
    </source>
</evidence>
<dbReference type="InterPro" id="IPR043131">
    <property type="entry name" value="BCAT-like_N"/>
</dbReference>
<dbReference type="InterPro" id="IPR036038">
    <property type="entry name" value="Aminotransferase-like"/>
</dbReference>
<dbReference type="SUPFAM" id="SSF56752">
    <property type="entry name" value="D-aminoacid aminotransferase-like PLP-dependent enzymes"/>
    <property type="match status" value="1"/>
</dbReference>
<evidence type="ECO:0000256" key="5">
    <source>
        <dbReference type="RuleBase" id="RU004516"/>
    </source>
</evidence>
<dbReference type="InterPro" id="IPR001544">
    <property type="entry name" value="Aminotrans_IV"/>
</dbReference>
<dbReference type="InterPro" id="IPR050571">
    <property type="entry name" value="Class-IV_PLP-Dep_Aminotrnsfr"/>
</dbReference>
<accession>A0ABP4B3X2</accession>
<evidence type="ECO:0000256" key="4">
    <source>
        <dbReference type="RuleBase" id="RU004106"/>
    </source>
</evidence>
<evidence type="ECO:0000256" key="2">
    <source>
        <dbReference type="ARBA" id="ARBA00009320"/>
    </source>
</evidence>
<name>A0ABP4B3X2_9ACTN</name>
<evidence type="ECO:0000313" key="7">
    <source>
        <dbReference type="Proteomes" id="UP001500542"/>
    </source>
</evidence>
<evidence type="ECO:0000256" key="1">
    <source>
        <dbReference type="ARBA" id="ARBA00001933"/>
    </source>
</evidence>
<dbReference type="Gene3D" id="3.30.470.10">
    <property type="match status" value="1"/>
</dbReference>